<name>A0ABQ8MKN8_LABRO</name>
<comment type="caution">
    <text evidence="1">The sequence shown here is derived from an EMBL/GenBank/DDBJ whole genome shotgun (WGS) entry which is preliminary data.</text>
</comment>
<sequence>MNDSLRSFTKYVEWVLAFFGSPFNVFLLDEDPASPTSLPEHSQSSPFHCTKRLSEPTKLEWQSGSLPWYQSLKIRLTRCVSQQHHVSLWESSWRLRELIGTPPTLPPQRPPSSTSSPKTSQFLIHCLNLQPSCPRFRLDPLTLTLLRHPSSSALVSCRPSSAPLWSYGSPPLPQSPEPSASPWLSRSLLSPWYVSPFSSMAPPAVNFTVGRCPAPDSSHYLLHLGSMNCPLFPLPAPCLPHAHLLN</sequence>
<organism evidence="1 2">
    <name type="scientific">Labeo rohita</name>
    <name type="common">Indian major carp</name>
    <name type="synonym">Cyprinus rohita</name>
    <dbReference type="NCBI Taxonomy" id="84645"/>
    <lineage>
        <taxon>Eukaryota</taxon>
        <taxon>Metazoa</taxon>
        <taxon>Chordata</taxon>
        <taxon>Craniata</taxon>
        <taxon>Vertebrata</taxon>
        <taxon>Euteleostomi</taxon>
        <taxon>Actinopterygii</taxon>
        <taxon>Neopterygii</taxon>
        <taxon>Teleostei</taxon>
        <taxon>Ostariophysi</taxon>
        <taxon>Cypriniformes</taxon>
        <taxon>Cyprinidae</taxon>
        <taxon>Labeoninae</taxon>
        <taxon>Labeonini</taxon>
        <taxon>Labeo</taxon>
    </lineage>
</organism>
<accession>A0ABQ8MKN8</accession>
<proteinExistence type="predicted"/>
<keyword evidence="2" id="KW-1185">Reference proteome</keyword>
<evidence type="ECO:0000313" key="2">
    <source>
        <dbReference type="Proteomes" id="UP000830375"/>
    </source>
</evidence>
<evidence type="ECO:0000313" key="1">
    <source>
        <dbReference type="EMBL" id="KAI2663410.1"/>
    </source>
</evidence>
<reference evidence="1 2" key="1">
    <citation type="submission" date="2022-01" db="EMBL/GenBank/DDBJ databases">
        <title>A high-quality chromosome-level genome assembly of rohu carp, Labeo rohita.</title>
        <authorList>
            <person name="Arick M.A. II"/>
            <person name="Hsu C.-Y."/>
            <person name="Magbanua Z."/>
            <person name="Pechanova O."/>
            <person name="Grover C."/>
            <person name="Miller E."/>
            <person name="Thrash A."/>
            <person name="Ezzel L."/>
            <person name="Alam S."/>
            <person name="Benzie J."/>
            <person name="Hamilton M."/>
            <person name="Karsi A."/>
            <person name="Lawrence M.L."/>
            <person name="Peterson D.G."/>
        </authorList>
    </citation>
    <scope>NUCLEOTIDE SEQUENCE [LARGE SCALE GENOMIC DNA]</scope>
    <source>
        <strain evidence="2">BAU-BD-2019</strain>
        <tissue evidence="1">Blood</tissue>
    </source>
</reference>
<protein>
    <submittedName>
        <fullName evidence="1">Uncharacterized protein</fullName>
    </submittedName>
</protein>
<dbReference type="EMBL" id="JACTAM010000006">
    <property type="protein sequence ID" value="KAI2663410.1"/>
    <property type="molecule type" value="Genomic_DNA"/>
</dbReference>
<dbReference type="Proteomes" id="UP000830375">
    <property type="component" value="Unassembled WGS sequence"/>
</dbReference>
<gene>
    <name evidence="1" type="ORF">H4Q32_011931</name>
</gene>